<name>A0A075WDL4_ARCFL</name>
<sequence length="158" mass="17285">MVNVALLLDQIIATPLRSMVEAQQESANATVEFLTSLIDENGKPKGIELAYEQTVFDPERGAVSEKNRVKIPLLTLVPVPYLSIDEAEIDFSAKIVATSKQQKGKFVPLYAVYAPKAETKTDLNGELNIKIKVKRTEIPEGIARMITVLSNSITVGEG</sequence>
<organism evidence="1 2">
    <name type="scientific">Archaeoglobus fulgidus DSM 8774</name>
    <dbReference type="NCBI Taxonomy" id="1344584"/>
    <lineage>
        <taxon>Archaea</taxon>
        <taxon>Methanobacteriati</taxon>
        <taxon>Methanobacteriota</taxon>
        <taxon>Archaeoglobi</taxon>
        <taxon>Archaeoglobales</taxon>
        <taxon>Archaeoglobaceae</taxon>
        <taxon>Archaeoglobus</taxon>
    </lineage>
</organism>
<dbReference type="HOGENOM" id="CLU_1631576_0_0_2"/>
<dbReference type="InterPro" id="IPR024510">
    <property type="entry name" value="DUF2589"/>
</dbReference>
<dbReference type="GeneID" id="24793954"/>
<dbReference type="Proteomes" id="UP000028501">
    <property type="component" value="Chromosome"/>
</dbReference>
<accession>A0A075WDL4</accession>
<evidence type="ECO:0000313" key="2">
    <source>
        <dbReference type="Proteomes" id="UP000028501"/>
    </source>
</evidence>
<proteinExistence type="predicted"/>
<reference evidence="1 2" key="1">
    <citation type="submission" date="2013-07" db="EMBL/GenBank/DDBJ databases">
        <title>Genome of Archaeoglobus fulgidus.</title>
        <authorList>
            <person name="Fiebig A."/>
            <person name="Birkeland N.-K."/>
        </authorList>
    </citation>
    <scope>NUCLEOTIDE SEQUENCE [LARGE SCALE GENOMIC DNA]</scope>
    <source>
        <strain evidence="1 2">DSM 8774</strain>
    </source>
</reference>
<evidence type="ECO:0000313" key="1">
    <source>
        <dbReference type="EMBL" id="AIG97234.1"/>
    </source>
</evidence>
<dbReference type="AlphaFoldDB" id="A0A075WDL4"/>
<dbReference type="EMBL" id="CP006577">
    <property type="protein sequence ID" value="AIG97234.1"/>
    <property type="molecule type" value="Genomic_DNA"/>
</dbReference>
<dbReference type="KEGG" id="afg:AFULGI_00004200"/>
<gene>
    <name evidence="1" type="ORF">AFULGI_00004200</name>
</gene>
<evidence type="ECO:0008006" key="3">
    <source>
        <dbReference type="Google" id="ProtNLM"/>
    </source>
</evidence>
<protein>
    <recommendedName>
        <fullName evidence="3">DUF2589 domain-containing protein</fullName>
    </recommendedName>
</protein>
<dbReference type="RefSeq" id="WP_156029491.1">
    <property type="nucleotide sequence ID" value="NZ_CP006577.1"/>
</dbReference>
<dbReference type="Pfam" id="PF11655">
    <property type="entry name" value="DUF2589"/>
    <property type="match status" value="1"/>
</dbReference>